<evidence type="ECO:0000313" key="2">
    <source>
        <dbReference type="EMBL" id="CAE7885022.1"/>
    </source>
</evidence>
<feature type="region of interest" description="Disordered" evidence="1">
    <location>
        <begin position="96"/>
        <end position="174"/>
    </location>
</feature>
<evidence type="ECO:0000256" key="1">
    <source>
        <dbReference type="SAM" id="MobiDB-lite"/>
    </source>
</evidence>
<protein>
    <submittedName>
        <fullName evidence="2">Uncharacterized protein</fullName>
    </submittedName>
</protein>
<organism evidence="2 3">
    <name type="scientific">Symbiodinium necroappetens</name>
    <dbReference type="NCBI Taxonomy" id="1628268"/>
    <lineage>
        <taxon>Eukaryota</taxon>
        <taxon>Sar</taxon>
        <taxon>Alveolata</taxon>
        <taxon>Dinophyceae</taxon>
        <taxon>Suessiales</taxon>
        <taxon>Symbiodiniaceae</taxon>
        <taxon>Symbiodinium</taxon>
    </lineage>
</organism>
<dbReference type="Proteomes" id="UP000601435">
    <property type="component" value="Unassembled WGS sequence"/>
</dbReference>
<evidence type="ECO:0000313" key="3">
    <source>
        <dbReference type="Proteomes" id="UP000601435"/>
    </source>
</evidence>
<comment type="caution">
    <text evidence="2">The sequence shown here is derived from an EMBL/GenBank/DDBJ whole genome shotgun (WGS) entry which is preliminary data.</text>
</comment>
<feature type="non-terminal residue" evidence="2">
    <location>
        <position position="1"/>
    </location>
</feature>
<feature type="compositionally biased region" description="Low complexity" evidence="1">
    <location>
        <begin position="109"/>
        <end position="118"/>
    </location>
</feature>
<sequence length="489" mass="52955">MRSGRRSLALDLCEAASFEASERWHAELLRHLQQAPPVEFKQVDIMQILRADRAAWTFMAEKANSLKKRADGSLPMDDLFDSLTGSTEVMMFLMPLPAGGHHKRPAPPDHTATATADPTTPPKKSRTKARRDRQKQRLQEALALAGGSAQQAQPTPSTFPPKPPAPSDGQPHALATSAPVSFQHAVQVFAGSARLAAAVHKTGIGSVFGVDAWIPKSAPAPIVKLDLQLHEDTQVRFLLLANRALAAVHLAPPASLPSRGGGSQLRSSSFPDGIPGLLPVDADKVSSFNQLYALSSVIFLRASQAGILATLENPTSSYFWQTSAWLQVEQSLPHIFFTSLHTCMFGVTFKRQLCIAHCHPAFSVLQVPCCHPTDHHSHAAPREHAATYPSKFCQTYAEALFQALLQAGAEPPPQALPALLDYHLQSRVAVGAQPRGKRVPALLPEHKTICVLEGPASALPAGSILLSPWLPGESRGRQCFYLLLRLFVQ</sequence>
<reference evidence="2" key="1">
    <citation type="submission" date="2021-02" db="EMBL/GenBank/DDBJ databases">
        <authorList>
            <person name="Dougan E. K."/>
            <person name="Rhodes N."/>
            <person name="Thang M."/>
            <person name="Chan C."/>
        </authorList>
    </citation>
    <scope>NUCLEOTIDE SEQUENCE</scope>
</reference>
<feature type="compositionally biased region" description="Basic residues" evidence="1">
    <location>
        <begin position="123"/>
        <end position="136"/>
    </location>
</feature>
<gene>
    <name evidence="2" type="ORF">SNEC2469_LOCUS29234</name>
</gene>
<keyword evidence="3" id="KW-1185">Reference proteome</keyword>
<name>A0A813AXU1_9DINO</name>
<proteinExistence type="predicted"/>
<feature type="compositionally biased region" description="Low complexity" evidence="1">
    <location>
        <begin position="139"/>
        <end position="156"/>
    </location>
</feature>
<dbReference type="OrthoDB" id="448961at2759"/>
<dbReference type="EMBL" id="CAJNJA010065287">
    <property type="protein sequence ID" value="CAE7885022.1"/>
    <property type="molecule type" value="Genomic_DNA"/>
</dbReference>
<dbReference type="AlphaFoldDB" id="A0A813AXU1"/>
<feature type="compositionally biased region" description="Pro residues" evidence="1">
    <location>
        <begin position="157"/>
        <end position="166"/>
    </location>
</feature>
<accession>A0A813AXU1</accession>